<dbReference type="KEGG" id="alt:ambt_17565"/>
<organism evidence="1 2">
    <name type="scientific">Alteromonas naphthalenivorans</name>
    <dbReference type="NCBI Taxonomy" id="715451"/>
    <lineage>
        <taxon>Bacteria</taxon>
        <taxon>Pseudomonadati</taxon>
        <taxon>Pseudomonadota</taxon>
        <taxon>Gammaproteobacteria</taxon>
        <taxon>Alteromonadales</taxon>
        <taxon>Alteromonadaceae</taxon>
        <taxon>Alteromonas/Salinimonas group</taxon>
        <taxon>Alteromonas</taxon>
    </lineage>
</organism>
<sequence length="57" mass="6711">MARVSRVPLAFILSSKNPRPEDKRRLDEFMATFRERSKAKIAKQFPPLLDELHKESQ</sequence>
<keyword evidence="2" id="KW-1185">Reference proteome</keyword>
<name>F5Z5L0_ALTNA</name>
<evidence type="ECO:0000313" key="1">
    <source>
        <dbReference type="EMBL" id="AEF05015.1"/>
    </source>
</evidence>
<dbReference type="EMBL" id="CP002339">
    <property type="protein sequence ID" value="AEF05015.1"/>
    <property type="molecule type" value="Genomic_DNA"/>
</dbReference>
<accession>F5Z5L0</accession>
<evidence type="ECO:0000313" key="2">
    <source>
        <dbReference type="Proteomes" id="UP000000683"/>
    </source>
</evidence>
<protein>
    <submittedName>
        <fullName evidence="1">Uncharacterized protein</fullName>
    </submittedName>
</protein>
<dbReference type="RefSeq" id="WP_013785934.1">
    <property type="nucleotide sequence ID" value="NC_015554.1"/>
</dbReference>
<dbReference type="Proteomes" id="UP000000683">
    <property type="component" value="Chromosome"/>
</dbReference>
<proteinExistence type="predicted"/>
<reference evidence="1 2" key="1">
    <citation type="journal article" date="2011" name="J. Bacteriol.">
        <title>Complete genome sequence of the polycyclic aromatic hydrocarbon-degrading bacterium Alteromonas sp. strain SN2.</title>
        <authorList>
            <person name="Jin H.M."/>
            <person name="Jeong H."/>
            <person name="Moon E.J."/>
            <person name="Math R.K."/>
            <person name="Lee K."/>
            <person name="Kim H.J."/>
            <person name="Jeon C.O."/>
            <person name="Oh T.K."/>
            <person name="Kim J.F."/>
        </authorList>
    </citation>
    <scope>NUCLEOTIDE SEQUENCE [LARGE SCALE GENOMIC DNA]</scope>
    <source>
        <strain evidence="2">JCM 17741 / KACC 18427 / KCTC 11700BP / SN2</strain>
    </source>
</reference>
<dbReference type="AlphaFoldDB" id="F5Z5L0"/>
<gene>
    <name evidence="1" type="ordered locus">ambt_17565</name>
</gene>
<dbReference type="HOGENOM" id="CLU_2986356_0_0_6"/>